<comment type="caution">
    <text evidence="3">The sequence shown here is derived from an EMBL/GenBank/DDBJ whole genome shotgun (WGS) entry which is preliminary data.</text>
</comment>
<dbReference type="OrthoDB" id="1952449at2"/>
<feature type="region of interest" description="Disordered" evidence="1">
    <location>
        <begin position="59"/>
        <end position="84"/>
    </location>
</feature>
<accession>A0A0J8D9N3</accession>
<sequence length="265" mass="30291">MSKPSIFSSDYEQKMKRRKLNIILFLLLLVCIAFFGGRYYLKKNNINVFPDFTSKKQESIKDSSKSTENSKPDQSQKEASPSPSVLEYSYTLKNSKPIKLEYIVNGENKEFKGLKNENLDSVEFSVSPNKKYIVFVDKTDQSLILADNEGDFTDITKENVVFSSGKKLSRKILKNNKDYIWNAKPQFTTDGNIVYISDMPNTKSGGTLTLWITRPKKDAKHTKITKVTGKIPEINFEGYDKEGRLKLKTSEGYIYISKDGYTAMK</sequence>
<gene>
    <name evidence="3" type="ORF">CLCY_11c00990</name>
</gene>
<organism evidence="3 4">
    <name type="scientific">Clostridium cylindrosporum DSM 605</name>
    <dbReference type="NCBI Taxonomy" id="1121307"/>
    <lineage>
        <taxon>Bacteria</taxon>
        <taxon>Bacillati</taxon>
        <taxon>Bacillota</taxon>
        <taxon>Clostridia</taxon>
        <taxon>Eubacteriales</taxon>
        <taxon>Clostridiaceae</taxon>
        <taxon>Clostridium</taxon>
    </lineage>
</organism>
<evidence type="ECO:0000256" key="2">
    <source>
        <dbReference type="SAM" id="Phobius"/>
    </source>
</evidence>
<keyword evidence="2" id="KW-0472">Membrane</keyword>
<keyword evidence="2" id="KW-1133">Transmembrane helix</keyword>
<evidence type="ECO:0000256" key="1">
    <source>
        <dbReference type="SAM" id="MobiDB-lite"/>
    </source>
</evidence>
<keyword evidence="4" id="KW-1185">Reference proteome</keyword>
<dbReference type="RefSeq" id="WP_048569777.1">
    <property type="nucleotide sequence ID" value="NZ_LFVU01000005.1"/>
</dbReference>
<dbReference type="EMBL" id="LFVU01000005">
    <property type="protein sequence ID" value="KMT22765.1"/>
    <property type="molecule type" value="Genomic_DNA"/>
</dbReference>
<protein>
    <submittedName>
        <fullName evidence="3">Uncharacterized protein</fullName>
    </submittedName>
</protein>
<feature type="transmembrane region" description="Helical" evidence="2">
    <location>
        <begin position="20"/>
        <end position="41"/>
    </location>
</feature>
<dbReference type="PATRIC" id="fig|1121307.3.peg.217"/>
<dbReference type="Proteomes" id="UP000036756">
    <property type="component" value="Unassembled WGS sequence"/>
</dbReference>
<reference evidence="3 4" key="1">
    <citation type="submission" date="2015-06" db="EMBL/GenBank/DDBJ databases">
        <title>Draft genome sequence of the purine-degrading Clostridium cylindrosporum HC-1 (DSM 605).</title>
        <authorList>
            <person name="Poehlein A."/>
            <person name="Schiel-Bengelsdorf B."/>
            <person name="Bengelsdorf F."/>
            <person name="Daniel R."/>
            <person name="Duerre P."/>
        </authorList>
    </citation>
    <scope>NUCLEOTIDE SEQUENCE [LARGE SCALE GENOMIC DNA]</scope>
    <source>
        <strain evidence="3 4">DSM 605</strain>
    </source>
</reference>
<evidence type="ECO:0000313" key="4">
    <source>
        <dbReference type="Proteomes" id="UP000036756"/>
    </source>
</evidence>
<evidence type="ECO:0000313" key="3">
    <source>
        <dbReference type="EMBL" id="KMT22765.1"/>
    </source>
</evidence>
<dbReference type="STRING" id="1121307.CLCY_11c00990"/>
<dbReference type="AlphaFoldDB" id="A0A0J8D9N3"/>
<proteinExistence type="predicted"/>
<name>A0A0J8D9N3_CLOCY</name>
<dbReference type="SUPFAM" id="SSF69304">
    <property type="entry name" value="Tricorn protease N-terminal domain"/>
    <property type="match status" value="1"/>
</dbReference>
<feature type="compositionally biased region" description="Basic and acidic residues" evidence="1">
    <location>
        <begin position="59"/>
        <end position="76"/>
    </location>
</feature>
<keyword evidence="2" id="KW-0812">Transmembrane</keyword>